<comment type="caution">
    <text evidence="1">The sequence shown here is derived from an EMBL/GenBank/DDBJ whole genome shotgun (WGS) entry which is preliminary data.</text>
</comment>
<organism evidence="1 2">
    <name type="scientific">Enterococcus asini</name>
    <dbReference type="NCBI Taxonomy" id="57732"/>
    <lineage>
        <taxon>Bacteria</taxon>
        <taxon>Bacillati</taxon>
        <taxon>Bacillota</taxon>
        <taxon>Bacilli</taxon>
        <taxon>Lactobacillales</taxon>
        <taxon>Enterococcaceae</taxon>
        <taxon>Enterococcus</taxon>
    </lineage>
</organism>
<dbReference type="AlphaFoldDB" id="A0AAW8TUJ8"/>
<name>A0AAW8TUJ8_9ENTE</name>
<protein>
    <recommendedName>
        <fullName evidence="3">Carbohydrate-binding protein</fullName>
    </recommendedName>
</protein>
<dbReference type="InterPro" id="IPR008979">
    <property type="entry name" value="Galactose-bd-like_sf"/>
</dbReference>
<sequence length="277" mass="31506">MTKLQLQIVNQAGEQKVAKIESDTKEVPMLATGEDFVDLAARHFTYEDGDQIRLTLDQPNQYLVVKFDETLDASLVYVPNQEWIYPISMSDNAIESRADGRFMSERHYLSARVATKEEIQSYRNWALNPHDGKEFHGAYPHAHANVETRNDATFFACNAIDGVYANLSHGSYPYQSWGINQNLDAALTIDFGREIEIDQVAFTLRADFPHDSYWTQVSLTFSDGTKEVFQTEKTPTRQVFDIAKRKVTSVTFCELIQAEDESPFPALTQIEVFGKNV</sequence>
<proteinExistence type="predicted"/>
<dbReference type="RefSeq" id="WP_311835219.1">
    <property type="nucleotide sequence ID" value="NZ_JARQBJ010000002.1"/>
</dbReference>
<accession>A0AAW8TUJ8</accession>
<dbReference type="Gene3D" id="2.60.120.260">
    <property type="entry name" value="Galactose-binding domain-like"/>
    <property type="match status" value="1"/>
</dbReference>
<reference evidence="1" key="1">
    <citation type="submission" date="2023-03" db="EMBL/GenBank/DDBJ databases">
        <authorList>
            <person name="Shen W."/>
            <person name="Cai J."/>
        </authorList>
    </citation>
    <scope>NUCLEOTIDE SEQUENCE</scope>
    <source>
        <strain evidence="1">B226-2</strain>
    </source>
</reference>
<dbReference type="Proteomes" id="UP001256711">
    <property type="component" value="Unassembled WGS sequence"/>
</dbReference>
<gene>
    <name evidence="1" type="ORF">P7H43_05605</name>
</gene>
<evidence type="ECO:0000313" key="2">
    <source>
        <dbReference type="Proteomes" id="UP001256711"/>
    </source>
</evidence>
<dbReference type="SUPFAM" id="SSF49785">
    <property type="entry name" value="Galactose-binding domain-like"/>
    <property type="match status" value="1"/>
</dbReference>
<evidence type="ECO:0008006" key="3">
    <source>
        <dbReference type="Google" id="ProtNLM"/>
    </source>
</evidence>
<dbReference type="EMBL" id="JARQBJ010000002">
    <property type="protein sequence ID" value="MDT2809951.1"/>
    <property type="molecule type" value="Genomic_DNA"/>
</dbReference>
<evidence type="ECO:0000313" key="1">
    <source>
        <dbReference type="EMBL" id="MDT2809951.1"/>
    </source>
</evidence>